<organism evidence="1 2">
    <name type="scientific">Camellia lanceoleosa</name>
    <dbReference type="NCBI Taxonomy" id="1840588"/>
    <lineage>
        <taxon>Eukaryota</taxon>
        <taxon>Viridiplantae</taxon>
        <taxon>Streptophyta</taxon>
        <taxon>Embryophyta</taxon>
        <taxon>Tracheophyta</taxon>
        <taxon>Spermatophyta</taxon>
        <taxon>Magnoliopsida</taxon>
        <taxon>eudicotyledons</taxon>
        <taxon>Gunneridae</taxon>
        <taxon>Pentapetalae</taxon>
        <taxon>asterids</taxon>
        <taxon>Ericales</taxon>
        <taxon>Theaceae</taxon>
        <taxon>Camellia</taxon>
    </lineage>
</organism>
<evidence type="ECO:0000313" key="1">
    <source>
        <dbReference type="EMBL" id="KAI7983827.1"/>
    </source>
</evidence>
<reference evidence="1 2" key="1">
    <citation type="journal article" date="2022" name="Plant J.">
        <title>Chromosome-level genome of Camellia lanceoleosa provides a valuable resource for understanding genome evolution and self-incompatibility.</title>
        <authorList>
            <person name="Gong W."/>
            <person name="Xiao S."/>
            <person name="Wang L."/>
            <person name="Liao Z."/>
            <person name="Chang Y."/>
            <person name="Mo W."/>
            <person name="Hu G."/>
            <person name="Li W."/>
            <person name="Zhao G."/>
            <person name="Zhu H."/>
            <person name="Hu X."/>
            <person name="Ji K."/>
            <person name="Xiang X."/>
            <person name="Song Q."/>
            <person name="Yuan D."/>
            <person name="Jin S."/>
            <person name="Zhang L."/>
        </authorList>
    </citation>
    <scope>NUCLEOTIDE SEQUENCE [LARGE SCALE GENOMIC DNA]</scope>
    <source>
        <strain evidence="1">SQ_2022a</strain>
    </source>
</reference>
<accession>A0ACC0F664</accession>
<keyword evidence="2" id="KW-1185">Reference proteome</keyword>
<sequence>MNASTGSTGKHGKDLDEEASPLPVKHFDFLFEDKNSDDLSADDTKGLVYRKGAQAGCASVDNRSLQPANITTHSRLNGAMQQLTSGCDVDCLQVDGVLQKRNLVYCASTSAGKSFVAEILMLRSLVSWKNGSSFFEPNLSVVLEPMAGLEQAEHLEVLLEPLGKHVRSYYGNQGGGTLPKDTSVAVGDQNRGYLLELMLTKLRYAAG</sequence>
<keyword evidence="1" id="KW-0347">Helicase</keyword>
<keyword evidence="1" id="KW-0547">Nucleotide-binding</keyword>
<dbReference type="Proteomes" id="UP001060215">
    <property type="component" value="Chromosome 11"/>
</dbReference>
<protein>
    <submittedName>
        <fullName evidence="1">Helicase and polymerase-containing protein TEBICHI</fullName>
    </submittedName>
</protein>
<name>A0ACC0F664_9ERIC</name>
<evidence type="ECO:0000313" key="2">
    <source>
        <dbReference type="Proteomes" id="UP001060215"/>
    </source>
</evidence>
<comment type="caution">
    <text evidence="1">The sequence shown here is derived from an EMBL/GenBank/DDBJ whole genome shotgun (WGS) entry which is preliminary data.</text>
</comment>
<keyword evidence="1" id="KW-0378">Hydrolase</keyword>
<dbReference type="EMBL" id="CM045768">
    <property type="protein sequence ID" value="KAI7983827.1"/>
    <property type="molecule type" value="Genomic_DNA"/>
</dbReference>
<gene>
    <name evidence="1" type="ORF">LOK49_LG15G00291</name>
</gene>
<proteinExistence type="predicted"/>
<keyword evidence="1" id="KW-0067">ATP-binding</keyword>